<dbReference type="GO" id="GO:0005524">
    <property type="term" value="F:ATP binding"/>
    <property type="evidence" value="ECO:0007669"/>
    <property type="project" value="UniProtKB-KW"/>
</dbReference>
<dbReference type="OrthoDB" id="9804819at2"/>
<evidence type="ECO:0000313" key="5">
    <source>
        <dbReference type="EMBL" id="PZG15840.1"/>
    </source>
</evidence>
<dbReference type="Proteomes" id="UP000249304">
    <property type="component" value="Unassembled WGS sequence"/>
</dbReference>
<dbReference type="InterPro" id="IPR027417">
    <property type="entry name" value="P-loop_NTPase"/>
</dbReference>
<dbReference type="SMART" id="SM00382">
    <property type="entry name" value="AAA"/>
    <property type="match status" value="1"/>
</dbReference>
<dbReference type="EMBL" id="POUD01000096">
    <property type="protein sequence ID" value="PZG15840.1"/>
    <property type="molecule type" value="Genomic_DNA"/>
</dbReference>
<dbReference type="InterPro" id="IPR051782">
    <property type="entry name" value="ABC_Transporter_VariousFunc"/>
</dbReference>
<organism evidence="5 6">
    <name type="scientific">Nonomuraea aridisoli</name>
    <dbReference type="NCBI Taxonomy" id="2070368"/>
    <lineage>
        <taxon>Bacteria</taxon>
        <taxon>Bacillati</taxon>
        <taxon>Actinomycetota</taxon>
        <taxon>Actinomycetes</taxon>
        <taxon>Streptosporangiales</taxon>
        <taxon>Streptosporangiaceae</taxon>
        <taxon>Nonomuraea</taxon>
    </lineage>
</organism>
<evidence type="ECO:0000256" key="1">
    <source>
        <dbReference type="ARBA" id="ARBA00022448"/>
    </source>
</evidence>
<dbReference type="RefSeq" id="WP_111181025.1">
    <property type="nucleotide sequence ID" value="NZ_POUD01000096.1"/>
</dbReference>
<dbReference type="SUPFAM" id="SSF52540">
    <property type="entry name" value="P-loop containing nucleoside triphosphate hydrolases"/>
    <property type="match status" value="1"/>
</dbReference>
<dbReference type="InterPro" id="IPR003593">
    <property type="entry name" value="AAA+_ATPase"/>
</dbReference>
<gene>
    <name evidence="5" type="ORF">C1J01_22860</name>
</gene>
<evidence type="ECO:0000256" key="3">
    <source>
        <dbReference type="ARBA" id="ARBA00022840"/>
    </source>
</evidence>
<dbReference type="Pfam" id="PF00005">
    <property type="entry name" value="ABC_tran"/>
    <property type="match status" value="1"/>
</dbReference>
<dbReference type="PANTHER" id="PTHR42939:SF3">
    <property type="entry name" value="ABC TRANSPORTER ATP-BINDING COMPONENT"/>
    <property type="match status" value="1"/>
</dbReference>
<comment type="caution">
    <text evidence="5">The sequence shown here is derived from an EMBL/GenBank/DDBJ whole genome shotgun (WGS) entry which is preliminary data.</text>
</comment>
<keyword evidence="6" id="KW-1185">Reference proteome</keyword>
<dbReference type="GO" id="GO:0016887">
    <property type="term" value="F:ATP hydrolysis activity"/>
    <property type="evidence" value="ECO:0007669"/>
    <property type="project" value="InterPro"/>
</dbReference>
<dbReference type="PROSITE" id="PS50893">
    <property type="entry name" value="ABC_TRANSPORTER_2"/>
    <property type="match status" value="1"/>
</dbReference>
<reference evidence="5 6" key="1">
    <citation type="submission" date="2018-01" db="EMBL/GenBank/DDBJ databases">
        <title>Draft genome sequence of Nonomuraea sp. KC333.</title>
        <authorList>
            <person name="Sahin N."/>
            <person name="Saygin H."/>
            <person name="Ay H."/>
        </authorList>
    </citation>
    <scope>NUCLEOTIDE SEQUENCE [LARGE SCALE GENOMIC DNA]</scope>
    <source>
        <strain evidence="5 6">KC333</strain>
    </source>
</reference>
<dbReference type="AlphaFoldDB" id="A0A2W2EQF4"/>
<dbReference type="Gene3D" id="3.40.50.300">
    <property type="entry name" value="P-loop containing nucleotide triphosphate hydrolases"/>
    <property type="match status" value="1"/>
</dbReference>
<sequence length="282" mass="30353">MAVENAIEIRGLTKSFEGFTLRNVDLVLPRGYVMGLVGPNGSGKTTLIKCLLGLLHADSGTVRVLGREVTPETGGHPGVGAVLDRATYAEDWNLDEVGRAVGMFGPAWSTERYRALLDRFGLDRKRKVKDLSRGMTTKLMVAAALARDVELLILDEPTSGLDPTSREQLLETLQDVLVDDRRAVLFSTHITADLETIADHVTVLLGGEVFAAATTDELLDAYRLVRGGPADLSPALREALVAVREHRSGFEGLGPAADLAGLDDVVVEPARLDQIVAYLGRS</sequence>
<accession>A0A2W2EQF4</accession>
<keyword evidence="3 5" id="KW-0067">ATP-binding</keyword>
<dbReference type="PANTHER" id="PTHR42939">
    <property type="entry name" value="ABC TRANSPORTER ATP-BINDING PROTEIN ALBC-RELATED"/>
    <property type="match status" value="1"/>
</dbReference>
<name>A0A2W2EQF4_9ACTN</name>
<feature type="domain" description="ABC transporter" evidence="4">
    <location>
        <begin position="1"/>
        <end position="231"/>
    </location>
</feature>
<keyword evidence="2" id="KW-0547">Nucleotide-binding</keyword>
<dbReference type="CDD" id="cd03230">
    <property type="entry name" value="ABC_DR_subfamily_A"/>
    <property type="match status" value="1"/>
</dbReference>
<evidence type="ECO:0000313" key="6">
    <source>
        <dbReference type="Proteomes" id="UP000249304"/>
    </source>
</evidence>
<evidence type="ECO:0000256" key="2">
    <source>
        <dbReference type="ARBA" id="ARBA00022741"/>
    </source>
</evidence>
<dbReference type="InterPro" id="IPR003439">
    <property type="entry name" value="ABC_transporter-like_ATP-bd"/>
</dbReference>
<evidence type="ECO:0000259" key="4">
    <source>
        <dbReference type="PROSITE" id="PS50893"/>
    </source>
</evidence>
<protein>
    <submittedName>
        <fullName evidence="5">ABC transporter ATP-binding protein</fullName>
    </submittedName>
</protein>
<keyword evidence="1" id="KW-0813">Transport</keyword>
<proteinExistence type="predicted"/>